<feature type="region of interest" description="Disordered" evidence="1">
    <location>
        <begin position="223"/>
        <end position="250"/>
    </location>
</feature>
<feature type="compositionally biased region" description="Low complexity" evidence="1">
    <location>
        <begin position="62"/>
        <end position="71"/>
    </location>
</feature>
<dbReference type="EMBL" id="JBDFQZ010000012">
    <property type="protein sequence ID" value="KAK9671906.1"/>
    <property type="molecule type" value="Genomic_DNA"/>
</dbReference>
<sequence>MGQGLKNQSYRALERLAILVLDTRRTKSKQTDQVPVRKQKKKQSRGPYKVYQLYDTPPPFGSTTSEHSTSSEPEREDIMADNEQMKQLQEQLDALTAFPAQATANHQVQMVQINRRLKANPLSNHTIFVGSIPIIDLAPFINPPEPEINGIWFSDEDDEWPPKLEVNKINYTAVPRKYGKKKNKRSKGKSNAPNEISYLTRSRKAQENPWVSDKDAEVIPNKDKGKSVVEEATPTASAPTVDIPTASTADAIPPPKVIEDVLHKQFLKIKADITIWQLLRDSEEHKNAFFEALKKVKTNSEASPAQVVSHISTDLLPGAITFSDADLPPFDSEHNLALYIDVECLRKSLPVTLIDNGSAVNVLPLNTAYLLGLKDQDFIPCNEGVRAFDGTHRNIKGTVTLRIKTGPVERKTDFQVIDVAPSYNMLLGRPWMHSVQAITSTLHQKVKLPLNGEIITIEATNLRAVLDKQQGPEKNTAEITAEPMEDLVGFDFEIAAISPDDKPLWERVALFNAKRKWPTQGLGYEPSIRDIVEKTREKWLRKRTRDIVMRLYTFDLSKYFIKQDKFNLLDLFHEQVELDIFYDCFANDTNEASPKKKLPSNNAELLAMVIRDPSFNPNLLVTDLSERTTQGWRKTLKWTDSRGRTFKLTTGEGPIFEDSDSDTDSEEENEEEIILGSNVLRNESGNGSIVDPKSFVSPSVVADLKAGLESLVISSNLNSEQFALLSSTFENNNDKNSSAYFLSHFLSSISSHNTCDNNKNKTLFKYIANTVYKNEPDPIIKDLSA</sequence>
<evidence type="ECO:0000256" key="1">
    <source>
        <dbReference type="SAM" id="MobiDB-lite"/>
    </source>
</evidence>
<proteinExistence type="predicted"/>
<gene>
    <name evidence="2" type="ORF">RND81_12G063100</name>
</gene>
<evidence type="ECO:0000313" key="3">
    <source>
        <dbReference type="Proteomes" id="UP001443914"/>
    </source>
</evidence>
<dbReference type="Gene3D" id="2.40.70.10">
    <property type="entry name" value="Acid Proteases"/>
    <property type="match status" value="1"/>
</dbReference>
<feature type="compositionally biased region" description="Basic residues" evidence="1">
    <location>
        <begin position="177"/>
        <end position="188"/>
    </location>
</feature>
<protein>
    <submittedName>
        <fullName evidence="2">Uncharacterized protein</fullName>
    </submittedName>
</protein>
<organism evidence="2 3">
    <name type="scientific">Saponaria officinalis</name>
    <name type="common">Common soapwort</name>
    <name type="synonym">Lychnis saponaria</name>
    <dbReference type="NCBI Taxonomy" id="3572"/>
    <lineage>
        <taxon>Eukaryota</taxon>
        <taxon>Viridiplantae</taxon>
        <taxon>Streptophyta</taxon>
        <taxon>Embryophyta</taxon>
        <taxon>Tracheophyta</taxon>
        <taxon>Spermatophyta</taxon>
        <taxon>Magnoliopsida</taxon>
        <taxon>eudicotyledons</taxon>
        <taxon>Gunneridae</taxon>
        <taxon>Pentapetalae</taxon>
        <taxon>Caryophyllales</taxon>
        <taxon>Caryophyllaceae</taxon>
        <taxon>Caryophylleae</taxon>
        <taxon>Saponaria</taxon>
    </lineage>
</organism>
<dbReference type="PANTHER" id="PTHR33240:SF15">
    <property type="entry name" value="GAG-PRO-LIKE PROTEIN"/>
    <property type="match status" value="1"/>
</dbReference>
<keyword evidence="3" id="KW-1185">Reference proteome</keyword>
<accession>A0AAW1H7B3</accession>
<dbReference type="Proteomes" id="UP001443914">
    <property type="component" value="Unassembled WGS sequence"/>
</dbReference>
<feature type="region of interest" description="Disordered" evidence="1">
    <location>
        <begin position="176"/>
        <end position="195"/>
    </location>
</feature>
<comment type="caution">
    <text evidence="2">The sequence shown here is derived from an EMBL/GenBank/DDBJ whole genome shotgun (WGS) entry which is preliminary data.</text>
</comment>
<dbReference type="AlphaFoldDB" id="A0AAW1H7B3"/>
<dbReference type="CDD" id="cd00303">
    <property type="entry name" value="retropepsin_like"/>
    <property type="match status" value="1"/>
</dbReference>
<name>A0AAW1H7B3_SAPOF</name>
<reference evidence="2" key="1">
    <citation type="submission" date="2024-03" db="EMBL/GenBank/DDBJ databases">
        <title>WGS assembly of Saponaria officinalis var. Norfolk2.</title>
        <authorList>
            <person name="Jenkins J."/>
            <person name="Shu S."/>
            <person name="Grimwood J."/>
            <person name="Barry K."/>
            <person name="Goodstein D."/>
            <person name="Schmutz J."/>
            <person name="Leebens-Mack J."/>
            <person name="Osbourn A."/>
        </authorList>
    </citation>
    <scope>NUCLEOTIDE SEQUENCE [LARGE SCALE GENOMIC DNA]</scope>
    <source>
        <strain evidence="2">JIC</strain>
    </source>
</reference>
<dbReference type="InterPro" id="IPR021109">
    <property type="entry name" value="Peptidase_aspartic_dom_sf"/>
</dbReference>
<evidence type="ECO:0000313" key="2">
    <source>
        <dbReference type="EMBL" id="KAK9671906.1"/>
    </source>
</evidence>
<feature type="region of interest" description="Disordered" evidence="1">
    <location>
        <begin position="25"/>
        <end position="77"/>
    </location>
</feature>
<dbReference type="PANTHER" id="PTHR33240">
    <property type="entry name" value="OS08G0508500 PROTEIN"/>
    <property type="match status" value="1"/>
</dbReference>